<protein>
    <submittedName>
        <fullName evidence="1">Uncharacterized protein</fullName>
    </submittedName>
</protein>
<dbReference type="EMBL" id="JAGFBS010000002">
    <property type="protein sequence ID" value="KAG6380758.1"/>
    <property type="molecule type" value="Genomic_DNA"/>
</dbReference>
<evidence type="ECO:0000313" key="1">
    <source>
        <dbReference type="EMBL" id="KAG6380758.1"/>
    </source>
</evidence>
<sequence>MVFPRHSNKSNYELEKKQIMKMYESDEEKTYQEKLYPRVLPNTSTTGTGFTVQFNSSKNEGAMLVLPHGTEKRDLKPIKKLERAVKENAQSWHDFIYRFNVHSNLICRYQFVCADLGRCVDNNSLFVVTGYHKASSWCLASFSREAGNTAGHEHEWESIDSIDGRVSPHDEFDETQCKQATFLRGITITLRDCPTAMLQGGKVQVTTSPQRKNVFSRFWNPEPSEMVILNKYHNAGHTSEGQATDPDVSLHHSNLSVPLHPAVMINKYLLAKFPNADVAITYDAQWMGALEECGGHKKMIKQIHKRFVPAYDAIDAVAYFKSKAEPKFGSYNHQEHVGGDYEQQVNKQHPSHKPHTIRQKSTICTVLSHVFKC</sequence>
<dbReference type="OrthoDB" id="2690103at2759"/>
<gene>
    <name evidence="1" type="ORF">JVT61DRAFT_5142</name>
</gene>
<organism evidence="1 2">
    <name type="scientific">Boletus reticuloceps</name>
    <dbReference type="NCBI Taxonomy" id="495285"/>
    <lineage>
        <taxon>Eukaryota</taxon>
        <taxon>Fungi</taxon>
        <taxon>Dikarya</taxon>
        <taxon>Basidiomycota</taxon>
        <taxon>Agaricomycotina</taxon>
        <taxon>Agaricomycetes</taxon>
        <taxon>Agaricomycetidae</taxon>
        <taxon>Boletales</taxon>
        <taxon>Boletineae</taxon>
        <taxon>Boletaceae</taxon>
        <taxon>Boletoideae</taxon>
        <taxon>Boletus</taxon>
    </lineage>
</organism>
<keyword evidence="2" id="KW-1185">Reference proteome</keyword>
<comment type="caution">
    <text evidence="1">The sequence shown here is derived from an EMBL/GenBank/DDBJ whole genome shotgun (WGS) entry which is preliminary data.</text>
</comment>
<dbReference type="Proteomes" id="UP000683000">
    <property type="component" value="Unassembled WGS sequence"/>
</dbReference>
<proteinExistence type="predicted"/>
<evidence type="ECO:0000313" key="2">
    <source>
        <dbReference type="Proteomes" id="UP000683000"/>
    </source>
</evidence>
<dbReference type="AlphaFoldDB" id="A0A8I2Z0W4"/>
<name>A0A8I2Z0W4_9AGAM</name>
<accession>A0A8I2Z0W4</accession>
<reference evidence="1" key="1">
    <citation type="submission" date="2021-03" db="EMBL/GenBank/DDBJ databases">
        <title>Evolutionary innovations through gain and loss of genes in the ectomycorrhizal Boletales.</title>
        <authorList>
            <person name="Wu G."/>
            <person name="Miyauchi S."/>
            <person name="Morin E."/>
            <person name="Yang Z.-L."/>
            <person name="Xu J."/>
            <person name="Martin F.M."/>
        </authorList>
    </citation>
    <scope>NUCLEOTIDE SEQUENCE</scope>
    <source>
        <strain evidence="1">BR01</strain>
    </source>
</reference>